<evidence type="ECO:0000256" key="1">
    <source>
        <dbReference type="SAM" id="MobiDB-lite"/>
    </source>
</evidence>
<dbReference type="EMBL" id="BGZK01000001">
    <property type="protein sequence ID" value="GBO98787.1"/>
    <property type="molecule type" value="Genomic_DNA"/>
</dbReference>
<dbReference type="Proteomes" id="UP000299102">
    <property type="component" value="Unassembled WGS sequence"/>
</dbReference>
<sequence length="112" mass="12265">MTVHINRLNNRNSSTVPWDDGQKGDFSHERTISQAIRIPRIVWYSTNDPRLSVRNEAASIVITALLARSHNARARAVARGAPAPHARLPLGSSILALATHYSEFITTSAGPQ</sequence>
<evidence type="ECO:0000313" key="2">
    <source>
        <dbReference type="EMBL" id="GBO98787.1"/>
    </source>
</evidence>
<keyword evidence="3" id="KW-1185">Reference proteome</keyword>
<comment type="caution">
    <text evidence="2">The sequence shown here is derived from an EMBL/GenBank/DDBJ whole genome shotgun (WGS) entry which is preliminary data.</text>
</comment>
<feature type="region of interest" description="Disordered" evidence="1">
    <location>
        <begin position="1"/>
        <end position="23"/>
    </location>
</feature>
<protein>
    <submittedName>
        <fullName evidence="2">Uncharacterized protein</fullName>
    </submittedName>
</protein>
<accession>A0A4C1SC75</accession>
<proteinExistence type="predicted"/>
<gene>
    <name evidence="2" type="ORF">EVAR_263_1</name>
</gene>
<organism evidence="2 3">
    <name type="scientific">Eumeta variegata</name>
    <name type="common">Bagworm moth</name>
    <name type="synonym">Eumeta japonica</name>
    <dbReference type="NCBI Taxonomy" id="151549"/>
    <lineage>
        <taxon>Eukaryota</taxon>
        <taxon>Metazoa</taxon>
        <taxon>Ecdysozoa</taxon>
        <taxon>Arthropoda</taxon>
        <taxon>Hexapoda</taxon>
        <taxon>Insecta</taxon>
        <taxon>Pterygota</taxon>
        <taxon>Neoptera</taxon>
        <taxon>Endopterygota</taxon>
        <taxon>Lepidoptera</taxon>
        <taxon>Glossata</taxon>
        <taxon>Ditrysia</taxon>
        <taxon>Tineoidea</taxon>
        <taxon>Psychidae</taxon>
        <taxon>Oiketicinae</taxon>
        <taxon>Eumeta</taxon>
    </lineage>
</organism>
<name>A0A4C1SC75_EUMVA</name>
<reference evidence="2 3" key="1">
    <citation type="journal article" date="2019" name="Commun. Biol.">
        <title>The bagworm genome reveals a unique fibroin gene that provides high tensile strength.</title>
        <authorList>
            <person name="Kono N."/>
            <person name="Nakamura H."/>
            <person name="Ohtoshi R."/>
            <person name="Tomita M."/>
            <person name="Numata K."/>
            <person name="Arakawa K."/>
        </authorList>
    </citation>
    <scope>NUCLEOTIDE SEQUENCE [LARGE SCALE GENOMIC DNA]</scope>
</reference>
<evidence type="ECO:0000313" key="3">
    <source>
        <dbReference type="Proteomes" id="UP000299102"/>
    </source>
</evidence>
<feature type="compositionally biased region" description="Polar residues" evidence="1">
    <location>
        <begin position="7"/>
        <end position="16"/>
    </location>
</feature>
<dbReference type="AlphaFoldDB" id="A0A4C1SC75"/>